<name>A0A1L5F9R5_CLOKL</name>
<sequence>MEKIFKDFTEEEVETLWKLLTKLYCFDGVEMDGFEENVEVPNIDMDEEVRVGIEKFLKRRNVKFS</sequence>
<dbReference type="Proteomes" id="UP000184604">
    <property type="component" value="Chromosome"/>
</dbReference>
<evidence type="ECO:0000313" key="2">
    <source>
        <dbReference type="Proteomes" id="UP000184604"/>
    </source>
</evidence>
<dbReference type="InterPro" id="IPR036388">
    <property type="entry name" value="WH-like_DNA-bd_sf"/>
</dbReference>
<reference evidence="1 2" key="1">
    <citation type="submission" date="2016-12" db="EMBL/GenBank/DDBJ databases">
        <title>Complete genome sequence of Clostridium kluyveri JZZ isolated from the pit mud of a Chinese flavor liquor-making factory.</title>
        <authorList>
            <person name="Wang Y."/>
        </authorList>
    </citation>
    <scope>NUCLEOTIDE SEQUENCE [LARGE SCALE GENOMIC DNA]</scope>
    <source>
        <strain evidence="1 2">JZZ</strain>
    </source>
</reference>
<proteinExistence type="predicted"/>
<evidence type="ECO:0000313" key="1">
    <source>
        <dbReference type="EMBL" id="APM39758.1"/>
    </source>
</evidence>
<dbReference type="RefSeq" id="WP_073539373.1">
    <property type="nucleotide sequence ID" value="NZ_CP018335.1"/>
</dbReference>
<protein>
    <submittedName>
        <fullName evidence="1">Uncharacterized protein</fullName>
    </submittedName>
</protein>
<accession>A0A1L5F9R5</accession>
<dbReference type="Gene3D" id="1.10.10.10">
    <property type="entry name" value="Winged helix-like DNA-binding domain superfamily/Winged helix DNA-binding domain"/>
    <property type="match status" value="1"/>
</dbReference>
<gene>
    <name evidence="1" type="ORF">BS101_13950</name>
</gene>
<organism evidence="1 2">
    <name type="scientific">Clostridium kluyveri</name>
    <dbReference type="NCBI Taxonomy" id="1534"/>
    <lineage>
        <taxon>Bacteria</taxon>
        <taxon>Bacillati</taxon>
        <taxon>Bacillota</taxon>
        <taxon>Clostridia</taxon>
        <taxon>Eubacteriales</taxon>
        <taxon>Clostridiaceae</taxon>
        <taxon>Clostridium</taxon>
    </lineage>
</organism>
<dbReference type="AlphaFoldDB" id="A0A1L5F9R5"/>
<dbReference type="OrthoDB" id="1644269at2"/>
<dbReference type="EMBL" id="CP018335">
    <property type="protein sequence ID" value="APM39758.1"/>
    <property type="molecule type" value="Genomic_DNA"/>
</dbReference>